<dbReference type="FunFam" id="3.40.50.720:FF:000084">
    <property type="entry name" value="Short-chain dehydrogenase reductase"/>
    <property type="match status" value="1"/>
</dbReference>
<dbReference type="InterPro" id="IPR036291">
    <property type="entry name" value="NAD(P)-bd_dom_sf"/>
</dbReference>
<accession>A0A926EWH3</accession>
<dbReference type="NCBIfam" id="NF004817">
    <property type="entry name" value="PRK06171.1"/>
    <property type="match status" value="1"/>
</dbReference>
<dbReference type="AlphaFoldDB" id="A0A926EWH3"/>
<dbReference type="Proteomes" id="UP000601171">
    <property type="component" value="Unassembled WGS sequence"/>
</dbReference>
<dbReference type="GO" id="GO:0016616">
    <property type="term" value="F:oxidoreductase activity, acting on the CH-OH group of donors, NAD or NADP as acceptor"/>
    <property type="evidence" value="ECO:0007669"/>
    <property type="project" value="TreeGrafter"/>
</dbReference>
<dbReference type="EMBL" id="JACRTG010000028">
    <property type="protein sequence ID" value="MBC8588876.1"/>
    <property type="molecule type" value="Genomic_DNA"/>
</dbReference>
<dbReference type="PANTHER" id="PTHR42760">
    <property type="entry name" value="SHORT-CHAIN DEHYDROGENASES/REDUCTASES FAMILY MEMBER"/>
    <property type="match status" value="1"/>
</dbReference>
<organism evidence="4 5">
    <name type="scientific">Paratissierella segnis</name>
    <dbReference type="NCBI Taxonomy" id="2763679"/>
    <lineage>
        <taxon>Bacteria</taxon>
        <taxon>Bacillati</taxon>
        <taxon>Bacillota</taxon>
        <taxon>Tissierellia</taxon>
        <taxon>Tissierellales</taxon>
        <taxon>Tissierellaceae</taxon>
        <taxon>Paratissierella</taxon>
    </lineage>
</organism>
<dbReference type="GO" id="GO:0008206">
    <property type="term" value="P:bile acid metabolic process"/>
    <property type="evidence" value="ECO:0007669"/>
    <property type="project" value="UniProtKB-ARBA"/>
</dbReference>
<keyword evidence="2" id="KW-0560">Oxidoreductase</keyword>
<dbReference type="InterPro" id="IPR020904">
    <property type="entry name" value="Sc_DH/Rdtase_CS"/>
</dbReference>
<dbReference type="Gene3D" id="3.40.50.720">
    <property type="entry name" value="NAD(P)-binding Rossmann-like Domain"/>
    <property type="match status" value="1"/>
</dbReference>
<name>A0A926EWH3_9FIRM</name>
<comment type="caution">
    <text evidence="4">The sequence shown here is derived from an EMBL/GenBank/DDBJ whole genome shotgun (WGS) entry which is preliminary data.</text>
</comment>
<sequence length="269" mass="29234">MSNKWINLSDKVVIVTGGAGGIGEAMVRNFAANGARTISADIKINEEYKNIELIDSIICDVSSKKSIDNMVETVFKKYGRIDGLINNAGVGRIRLLIDYYGKKPEMESSEDDFDYMVNINQKGVFFCSQAVARIMVNQKRGVIVNVTSEAGIEGSKAQSIYAGTKAAVHAFGLSWAKELGPYNVRVVGLEPAMNERTNLGGGGYFEELSYARGQEPDPKKIHSDYSKKIPLGRLGRLEELADLACYLVSDHASYITGTTISITGGKSKG</sequence>
<proteinExistence type="inferred from homology"/>
<dbReference type="PRINTS" id="PR00080">
    <property type="entry name" value="SDRFAMILY"/>
</dbReference>
<reference evidence="4" key="1">
    <citation type="submission" date="2020-08" db="EMBL/GenBank/DDBJ databases">
        <title>Genome public.</title>
        <authorList>
            <person name="Liu C."/>
            <person name="Sun Q."/>
        </authorList>
    </citation>
    <scope>NUCLEOTIDE SEQUENCE</scope>
    <source>
        <strain evidence="4">BX21</strain>
    </source>
</reference>
<keyword evidence="5" id="KW-1185">Reference proteome</keyword>
<protein>
    <submittedName>
        <fullName evidence="4">SDR family NAD(P)-dependent oxidoreductase</fullName>
    </submittedName>
</protein>
<gene>
    <name evidence="4" type="ORF">H8707_11690</name>
</gene>
<evidence type="ECO:0000313" key="4">
    <source>
        <dbReference type="EMBL" id="MBC8588876.1"/>
    </source>
</evidence>
<evidence type="ECO:0000256" key="1">
    <source>
        <dbReference type="ARBA" id="ARBA00006484"/>
    </source>
</evidence>
<dbReference type="PRINTS" id="PR00081">
    <property type="entry name" value="GDHRDH"/>
</dbReference>
<dbReference type="GO" id="GO:0006633">
    <property type="term" value="P:fatty acid biosynthetic process"/>
    <property type="evidence" value="ECO:0007669"/>
    <property type="project" value="TreeGrafter"/>
</dbReference>
<dbReference type="PANTHER" id="PTHR42760:SF83">
    <property type="entry name" value="(3R)-3-HYDROXYACYL-COA DEHYDROGENASE"/>
    <property type="match status" value="1"/>
</dbReference>
<evidence type="ECO:0000256" key="3">
    <source>
        <dbReference type="RuleBase" id="RU000363"/>
    </source>
</evidence>
<evidence type="ECO:0000313" key="5">
    <source>
        <dbReference type="Proteomes" id="UP000601171"/>
    </source>
</evidence>
<dbReference type="PROSITE" id="PS00061">
    <property type="entry name" value="ADH_SHORT"/>
    <property type="match status" value="1"/>
</dbReference>
<evidence type="ECO:0000256" key="2">
    <source>
        <dbReference type="ARBA" id="ARBA00023002"/>
    </source>
</evidence>
<dbReference type="GO" id="GO:0048038">
    <property type="term" value="F:quinone binding"/>
    <property type="evidence" value="ECO:0007669"/>
    <property type="project" value="TreeGrafter"/>
</dbReference>
<dbReference type="CDD" id="cd05233">
    <property type="entry name" value="SDR_c"/>
    <property type="match status" value="1"/>
</dbReference>
<dbReference type="SUPFAM" id="SSF51735">
    <property type="entry name" value="NAD(P)-binding Rossmann-fold domains"/>
    <property type="match status" value="1"/>
</dbReference>
<dbReference type="RefSeq" id="WP_262430329.1">
    <property type="nucleotide sequence ID" value="NZ_JACRTG010000028.1"/>
</dbReference>
<dbReference type="Pfam" id="PF00106">
    <property type="entry name" value="adh_short"/>
    <property type="match status" value="1"/>
</dbReference>
<dbReference type="InterPro" id="IPR002347">
    <property type="entry name" value="SDR_fam"/>
</dbReference>
<comment type="similarity">
    <text evidence="1 3">Belongs to the short-chain dehydrogenases/reductases (SDR) family.</text>
</comment>